<dbReference type="GO" id="GO:0003676">
    <property type="term" value="F:nucleic acid binding"/>
    <property type="evidence" value="ECO:0007669"/>
    <property type="project" value="InterPro"/>
</dbReference>
<dbReference type="Proteomes" id="UP001314205">
    <property type="component" value="Unassembled WGS sequence"/>
</dbReference>
<sequence length="132" mass="14520">MAEGRVRISWGSTRVKLLESRPMHCYRCLEKGYVGSNYPNKADRSTRCYACGEPGHRANQCNASVLKCPVCSDLGRPSNHRLGKKCAQPAKKRVRSPLLYSRKYPPTPSSDTGTAVPVAAPSSDSAMEFDEN</sequence>
<feature type="domain" description="CCHC-type" evidence="3">
    <location>
        <begin position="47"/>
        <end position="61"/>
    </location>
</feature>
<evidence type="ECO:0000313" key="4">
    <source>
        <dbReference type="EMBL" id="CAK1604310.1"/>
    </source>
</evidence>
<dbReference type="Gene3D" id="4.10.60.10">
    <property type="entry name" value="Zinc finger, CCHC-type"/>
    <property type="match status" value="1"/>
</dbReference>
<dbReference type="InterPro" id="IPR001878">
    <property type="entry name" value="Znf_CCHC"/>
</dbReference>
<reference evidence="4 5" key="1">
    <citation type="submission" date="2023-11" db="EMBL/GenBank/DDBJ databases">
        <authorList>
            <person name="Hedman E."/>
            <person name="Englund M."/>
            <person name="Stromberg M."/>
            <person name="Nyberg Akerstrom W."/>
            <person name="Nylinder S."/>
            <person name="Jareborg N."/>
            <person name="Kallberg Y."/>
            <person name="Kronander E."/>
        </authorList>
    </citation>
    <scope>NUCLEOTIDE SEQUENCE [LARGE SCALE GENOMIC DNA]</scope>
</reference>
<comment type="caution">
    <text evidence="4">The sequence shown here is derived from an EMBL/GenBank/DDBJ whole genome shotgun (WGS) entry which is preliminary data.</text>
</comment>
<keyword evidence="1" id="KW-0863">Zinc-finger</keyword>
<dbReference type="Pfam" id="PF00098">
    <property type="entry name" value="zf-CCHC"/>
    <property type="match status" value="1"/>
</dbReference>
<name>A0AAV1M9B9_9NEOP</name>
<feature type="region of interest" description="Disordered" evidence="2">
    <location>
        <begin position="79"/>
        <end position="132"/>
    </location>
</feature>
<evidence type="ECO:0000313" key="5">
    <source>
        <dbReference type="Proteomes" id="UP001314205"/>
    </source>
</evidence>
<dbReference type="EMBL" id="CAVLGL010000159">
    <property type="protein sequence ID" value="CAK1604310.1"/>
    <property type="molecule type" value="Genomic_DNA"/>
</dbReference>
<dbReference type="InterPro" id="IPR036875">
    <property type="entry name" value="Znf_CCHC_sf"/>
</dbReference>
<organism evidence="4 5">
    <name type="scientific">Parnassius mnemosyne</name>
    <name type="common">clouded apollo</name>
    <dbReference type="NCBI Taxonomy" id="213953"/>
    <lineage>
        <taxon>Eukaryota</taxon>
        <taxon>Metazoa</taxon>
        <taxon>Ecdysozoa</taxon>
        <taxon>Arthropoda</taxon>
        <taxon>Hexapoda</taxon>
        <taxon>Insecta</taxon>
        <taxon>Pterygota</taxon>
        <taxon>Neoptera</taxon>
        <taxon>Endopterygota</taxon>
        <taxon>Lepidoptera</taxon>
        <taxon>Glossata</taxon>
        <taxon>Ditrysia</taxon>
        <taxon>Papilionoidea</taxon>
        <taxon>Papilionidae</taxon>
        <taxon>Parnassiinae</taxon>
        <taxon>Parnassini</taxon>
        <taxon>Parnassius</taxon>
        <taxon>Driopa</taxon>
    </lineage>
</organism>
<gene>
    <name evidence="4" type="ORF">PARMNEM_LOCUS22543</name>
</gene>
<evidence type="ECO:0000256" key="1">
    <source>
        <dbReference type="PROSITE-ProRule" id="PRU00047"/>
    </source>
</evidence>
<protein>
    <recommendedName>
        <fullName evidence="3">CCHC-type domain-containing protein</fullName>
    </recommendedName>
</protein>
<dbReference type="PROSITE" id="PS50158">
    <property type="entry name" value="ZF_CCHC"/>
    <property type="match status" value="1"/>
</dbReference>
<evidence type="ECO:0000259" key="3">
    <source>
        <dbReference type="PROSITE" id="PS50158"/>
    </source>
</evidence>
<dbReference type="GO" id="GO:0008270">
    <property type="term" value="F:zinc ion binding"/>
    <property type="evidence" value="ECO:0007669"/>
    <property type="project" value="UniProtKB-KW"/>
</dbReference>
<dbReference type="SUPFAM" id="SSF57756">
    <property type="entry name" value="Retrovirus zinc finger-like domains"/>
    <property type="match status" value="1"/>
</dbReference>
<proteinExistence type="predicted"/>
<feature type="compositionally biased region" description="Basic residues" evidence="2">
    <location>
        <begin position="79"/>
        <end position="95"/>
    </location>
</feature>
<keyword evidence="5" id="KW-1185">Reference proteome</keyword>
<keyword evidence="1" id="KW-0862">Zinc</keyword>
<feature type="compositionally biased region" description="Low complexity" evidence="2">
    <location>
        <begin position="115"/>
        <end position="126"/>
    </location>
</feature>
<accession>A0AAV1M9B9</accession>
<evidence type="ECO:0000256" key="2">
    <source>
        <dbReference type="SAM" id="MobiDB-lite"/>
    </source>
</evidence>
<dbReference type="AlphaFoldDB" id="A0AAV1M9B9"/>
<keyword evidence="1" id="KW-0479">Metal-binding</keyword>
<dbReference type="SMART" id="SM00343">
    <property type="entry name" value="ZnF_C2HC"/>
    <property type="match status" value="1"/>
</dbReference>